<dbReference type="RefSeq" id="WP_165767375.1">
    <property type="nucleotide sequence ID" value="NZ_FWPT01000014.1"/>
</dbReference>
<feature type="domain" description="Type VII secretion system protein EssD-like" evidence="2">
    <location>
        <begin position="180"/>
        <end position="325"/>
    </location>
</feature>
<reference evidence="3 4" key="1">
    <citation type="submission" date="2017-03" db="EMBL/GenBank/DDBJ databases">
        <authorList>
            <person name="Afonso C.L."/>
            <person name="Miller P.J."/>
            <person name="Scott M.A."/>
            <person name="Spackman E."/>
            <person name="Goraichik I."/>
            <person name="Dimitrov K.M."/>
            <person name="Suarez D.L."/>
            <person name="Swayne D.E."/>
        </authorList>
    </citation>
    <scope>NUCLEOTIDE SEQUENCE [LARGE SCALE GENOMIC DNA]</scope>
    <source>
        <strain evidence="3">SB41UT1</strain>
    </source>
</reference>
<evidence type="ECO:0000313" key="3">
    <source>
        <dbReference type="EMBL" id="SMA50631.1"/>
    </source>
</evidence>
<keyword evidence="3" id="KW-0378">Hydrolase</keyword>
<organism evidence="3 4">
    <name type="scientific">Parendozoicomonas haliclonae</name>
    <dbReference type="NCBI Taxonomy" id="1960125"/>
    <lineage>
        <taxon>Bacteria</taxon>
        <taxon>Pseudomonadati</taxon>
        <taxon>Pseudomonadota</taxon>
        <taxon>Gammaproteobacteria</taxon>
        <taxon>Oceanospirillales</taxon>
        <taxon>Endozoicomonadaceae</taxon>
        <taxon>Parendozoicomonas</taxon>
    </lineage>
</organism>
<accession>A0A1X7AQP3</accession>
<dbReference type="Pfam" id="PF13930">
    <property type="entry name" value="Endonuclea_NS_2"/>
    <property type="match status" value="1"/>
</dbReference>
<feature type="region of interest" description="Disordered" evidence="1">
    <location>
        <begin position="219"/>
        <end position="243"/>
    </location>
</feature>
<name>A0A1X7AQP3_9GAMM</name>
<evidence type="ECO:0000313" key="4">
    <source>
        <dbReference type="Proteomes" id="UP000196573"/>
    </source>
</evidence>
<evidence type="ECO:0000259" key="2">
    <source>
        <dbReference type="Pfam" id="PF13930"/>
    </source>
</evidence>
<gene>
    <name evidence="3" type="primary">yeeF_2</name>
    <name evidence="3" type="ORF">EHSB41UT_04448</name>
</gene>
<dbReference type="Gene3D" id="3.40.570.10">
    <property type="entry name" value="Extracellular Endonuclease, subunit A"/>
    <property type="match status" value="1"/>
</dbReference>
<feature type="compositionally biased region" description="Basic residues" evidence="1">
    <location>
        <begin position="224"/>
        <end position="234"/>
    </location>
</feature>
<dbReference type="Proteomes" id="UP000196573">
    <property type="component" value="Unassembled WGS sequence"/>
</dbReference>
<keyword evidence="4" id="KW-1185">Reference proteome</keyword>
<dbReference type="GO" id="GO:0016787">
    <property type="term" value="F:hydrolase activity"/>
    <property type="evidence" value="ECO:0007669"/>
    <property type="project" value="UniProtKB-KW"/>
</dbReference>
<sequence length="339" mass="38534">MALDRTKIDKSQRTKIKFISDARNDKCTYLLSNSSTPPVPPNGQYSPVEEPDGSILRLVIDSLDSHKRKSLEEIAGTPLDVENILQSIKDGELFYFYSGSPSKEKDERKNLISNSIKKDNYDGENQYKVIGFGIDKITEKPKSKKLEKSPKKEEAKKKEVVISAGKKGSWTKELDDPKPNTIYKVTCKHGSDTIVYTYETDHLKRTVRVKGKLKLSPLTAKTREKTHRSGHKQQKYGPKVAKHEGKTEQYDGGHLIATLFMGPAEKINMIPQLRVKNQSRKKDGQWYKMEESWADFIRDGESVEVDIKIAYEKSANTPKTIRGSYTVSNDDPISFRCKN</sequence>
<dbReference type="InterPro" id="IPR044927">
    <property type="entry name" value="Endonuclea_NS_2"/>
</dbReference>
<dbReference type="EC" id="3.1.-.-" evidence="3"/>
<dbReference type="InterPro" id="IPR044929">
    <property type="entry name" value="DNA/RNA_non-sp_Endonuclease_sf"/>
</dbReference>
<evidence type="ECO:0000256" key="1">
    <source>
        <dbReference type="SAM" id="MobiDB-lite"/>
    </source>
</evidence>
<proteinExistence type="predicted"/>
<dbReference type="EMBL" id="FWPT01000014">
    <property type="protein sequence ID" value="SMA50631.1"/>
    <property type="molecule type" value="Genomic_DNA"/>
</dbReference>
<dbReference type="AlphaFoldDB" id="A0A1X7AQP3"/>
<protein>
    <submittedName>
        <fullName evidence="3">Putative ribonuclease YeeF</fullName>
        <ecNumber evidence="3">3.1.-.-</ecNumber>
    </submittedName>
</protein>